<gene>
    <name evidence="1" type="ORF">CLPU_4c00790</name>
</gene>
<keyword evidence="1" id="KW-0808">Transferase</keyword>
<dbReference type="InterPro" id="IPR016181">
    <property type="entry name" value="Acyl_CoA_acyltransferase"/>
</dbReference>
<dbReference type="GO" id="GO:0016740">
    <property type="term" value="F:transferase activity"/>
    <property type="evidence" value="ECO:0007669"/>
    <property type="project" value="UniProtKB-KW"/>
</dbReference>
<dbReference type="InterPro" id="IPR027365">
    <property type="entry name" value="GNAT_acetyltra_YdfB-like"/>
</dbReference>
<reference evidence="2" key="1">
    <citation type="submission" date="2015-07" db="EMBL/GenBank/DDBJ databases">
        <title>Draft genome sequence of the purine-degrading Gottschalkia purinilyticum DSM 1384 (formerly Clostridium purinilyticum).</title>
        <authorList>
            <person name="Poehlein A."/>
            <person name="Schiel-Bengelsdorf B."/>
            <person name="Bengelsdorf F.R."/>
            <person name="Daniel R."/>
            <person name="Duerre P."/>
        </authorList>
    </citation>
    <scope>NUCLEOTIDE SEQUENCE [LARGE SCALE GENOMIC DNA]</scope>
    <source>
        <strain evidence="2">DSM 1384</strain>
    </source>
</reference>
<dbReference type="InterPro" id="IPR042573">
    <property type="entry name" value="GNAT_acetyltra_N"/>
</dbReference>
<dbReference type="RefSeq" id="WP_050354612.1">
    <property type="nucleotide sequence ID" value="NZ_LGSS01000004.1"/>
</dbReference>
<dbReference type="Proteomes" id="UP000037267">
    <property type="component" value="Unassembled WGS sequence"/>
</dbReference>
<dbReference type="OrthoDB" id="7054616at2"/>
<dbReference type="Gene3D" id="3.40.630.30">
    <property type="match status" value="1"/>
</dbReference>
<dbReference type="SUPFAM" id="SSF55729">
    <property type="entry name" value="Acyl-CoA N-acyltransferases (Nat)"/>
    <property type="match status" value="1"/>
</dbReference>
<dbReference type="STRING" id="1503.CLPU_4c00790"/>
<dbReference type="AlphaFoldDB" id="A0A0L0WC28"/>
<dbReference type="PANTHER" id="PTHR31143">
    <property type="match status" value="1"/>
</dbReference>
<sequence length="276" mass="32407">MIYKLDKKDYHKIRTILRTPDQINDLTLNAIISGTNRGNIYVDNLEYPRTALVDVVGISSIFIGDVYNEEFTSCLREFIDNQLKIDTYESCGGTYFITVINDKSWERALEEVISHRKYETDYEYYYKFDPERFNLLKRSYKPLPNGYQIKRINSEIINNDPDKIISKVLGEFWYSIDDFLKFGFGYCIMKGNRLISTCLSCCVNKNEHEINVETYYEEEMNKGLATWACVAYLEHCIKNVIIPHWSTLETNVESISLGEKLGFKFESKLKTLEFEF</sequence>
<dbReference type="PANTHER" id="PTHR31143:SF2">
    <property type="entry name" value="FR47-LIKE DOMAIN-CONTAINING PROTEIN-RELATED"/>
    <property type="match status" value="1"/>
</dbReference>
<organism evidence="1 2">
    <name type="scientific">Gottschalkia purinilytica</name>
    <name type="common">Clostridium purinilyticum</name>
    <dbReference type="NCBI Taxonomy" id="1503"/>
    <lineage>
        <taxon>Bacteria</taxon>
        <taxon>Bacillati</taxon>
        <taxon>Bacillota</taxon>
        <taxon>Tissierellia</taxon>
        <taxon>Tissierellales</taxon>
        <taxon>Gottschalkiaceae</taxon>
        <taxon>Gottschalkia</taxon>
    </lineage>
</organism>
<dbReference type="Gene3D" id="3.40.630.110">
    <property type="entry name" value="GNAT acetyltransferase-like"/>
    <property type="match status" value="1"/>
</dbReference>
<name>A0A0L0WC28_GOTPU</name>
<evidence type="ECO:0000313" key="2">
    <source>
        <dbReference type="Proteomes" id="UP000037267"/>
    </source>
</evidence>
<comment type="caution">
    <text evidence="1">The sequence shown here is derived from an EMBL/GenBank/DDBJ whole genome shotgun (WGS) entry which is preliminary data.</text>
</comment>
<dbReference type="EMBL" id="LGSS01000004">
    <property type="protein sequence ID" value="KNF09033.1"/>
    <property type="molecule type" value="Genomic_DNA"/>
</dbReference>
<proteinExistence type="predicted"/>
<protein>
    <submittedName>
        <fullName evidence="1">GNAT acetyltransferase</fullName>
    </submittedName>
</protein>
<accession>A0A0L0WC28</accession>
<evidence type="ECO:0000313" key="1">
    <source>
        <dbReference type="EMBL" id="KNF09033.1"/>
    </source>
</evidence>
<dbReference type="Pfam" id="PF12746">
    <property type="entry name" value="GNAT_acetyltran"/>
    <property type="match status" value="1"/>
</dbReference>
<keyword evidence="2" id="KW-1185">Reference proteome</keyword>